<dbReference type="GO" id="GO:0006352">
    <property type="term" value="P:DNA-templated transcription initiation"/>
    <property type="evidence" value="ECO:0007669"/>
    <property type="project" value="InterPro"/>
</dbReference>
<name>A0AAU9CDF6_9BACT</name>
<dbReference type="RefSeq" id="WP_338393117.1">
    <property type="nucleotide sequence ID" value="NZ_AP025314.1"/>
</dbReference>
<dbReference type="AlphaFoldDB" id="A0AAU9CDF6"/>
<dbReference type="SUPFAM" id="SSF88659">
    <property type="entry name" value="Sigma3 and sigma4 domains of RNA polymerase sigma factors"/>
    <property type="match status" value="1"/>
</dbReference>
<sequence length="426" mass="49002">MDGTDIEIEINHLFRKESGKMVSVLAGIFGTENYELAEDVVQDALLSAMESWKIRGLPDNPRAWLYKTAKNRAVDILRKEKRNTTIDFSDPERKPLITGYALSEAMEHRWSDERINDDFLGMMYACCHPEISEENQKTFILKSLCGFSSKEIAKAFLTNEQTISKRLYRTKSFFRTTKIKPEVPAEAEIAPRTRAVLEVIYLIFNEGYNSTQSDHLIRKDLVSQAMFLCRSLIDNTKTHLSEAYALMALMCLHTSRTPGRVSETGDIIPMEKQDRKKWNKELINAGIDYLVKSAIGESASNYHLEAAIAYEYCTAKSYESTNWKNILRYYNMLYKQTPDPVILLNRCIVLMEHKGAEEAMKDLQKLKNERSIEKYYLYHAIAGEIHSRLGEKETAVSHLKKAKELTHSAKEKRFITEKISMICTTT</sequence>
<dbReference type="InterPro" id="IPR007627">
    <property type="entry name" value="RNA_pol_sigma70_r2"/>
</dbReference>
<dbReference type="Pfam" id="PF04542">
    <property type="entry name" value="Sigma70_r2"/>
    <property type="match status" value="1"/>
</dbReference>
<evidence type="ECO:0000259" key="3">
    <source>
        <dbReference type="Pfam" id="PF20239"/>
    </source>
</evidence>
<keyword evidence="5" id="KW-1185">Reference proteome</keyword>
<protein>
    <submittedName>
        <fullName evidence="4">RNA polymerase subunit sigma-24</fullName>
    </submittedName>
</protein>
<accession>A0AAU9CDF6</accession>
<dbReference type="KEGG" id="fax:FUAX_02450"/>
<dbReference type="InterPro" id="IPR013325">
    <property type="entry name" value="RNA_pol_sigma_r2"/>
</dbReference>
<feature type="domain" description="RNA polymerase sigma-70 region 2" evidence="1">
    <location>
        <begin position="14"/>
        <end position="82"/>
    </location>
</feature>
<organism evidence="4 5">
    <name type="scientific">Fulvitalea axinellae</name>
    <dbReference type="NCBI Taxonomy" id="1182444"/>
    <lineage>
        <taxon>Bacteria</taxon>
        <taxon>Pseudomonadati</taxon>
        <taxon>Bacteroidota</taxon>
        <taxon>Cytophagia</taxon>
        <taxon>Cytophagales</taxon>
        <taxon>Persicobacteraceae</taxon>
        <taxon>Fulvitalea</taxon>
    </lineage>
</organism>
<dbReference type="InterPro" id="IPR011990">
    <property type="entry name" value="TPR-like_helical_dom_sf"/>
</dbReference>
<dbReference type="Gene3D" id="1.10.1740.10">
    <property type="match status" value="1"/>
</dbReference>
<dbReference type="EMBL" id="AP025314">
    <property type="protein sequence ID" value="BDD07813.1"/>
    <property type="molecule type" value="Genomic_DNA"/>
</dbReference>
<dbReference type="InterPro" id="IPR013324">
    <property type="entry name" value="RNA_pol_sigma_r3/r4-like"/>
</dbReference>
<dbReference type="SUPFAM" id="SSF88946">
    <property type="entry name" value="Sigma2 domain of RNA polymerase sigma factors"/>
    <property type="match status" value="1"/>
</dbReference>
<dbReference type="SUPFAM" id="SSF48452">
    <property type="entry name" value="TPR-like"/>
    <property type="match status" value="1"/>
</dbReference>
<evidence type="ECO:0000313" key="4">
    <source>
        <dbReference type="EMBL" id="BDD07813.1"/>
    </source>
</evidence>
<feature type="domain" description="DUF6596" evidence="3">
    <location>
        <begin position="192"/>
        <end position="293"/>
    </location>
</feature>
<dbReference type="GO" id="GO:0016987">
    <property type="term" value="F:sigma factor activity"/>
    <property type="evidence" value="ECO:0007669"/>
    <property type="project" value="InterPro"/>
</dbReference>
<proteinExistence type="predicted"/>
<dbReference type="Pfam" id="PF08281">
    <property type="entry name" value="Sigma70_r4_2"/>
    <property type="match status" value="1"/>
</dbReference>
<dbReference type="InterPro" id="IPR014284">
    <property type="entry name" value="RNA_pol_sigma-70_dom"/>
</dbReference>
<dbReference type="PANTHER" id="PTHR47756:SF2">
    <property type="entry name" value="BLL6612 PROTEIN"/>
    <property type="match status" value="1"/>
</dbReference>
<dbReference type="InterPro" id="IPR046531">
    <property type="entry name" value="DUF6596"/>
</dbReference>
<dbReference type="InterPro" id="IPR013249">
    <property type="entry name" value="RNA_pol_sigma70_r4_t2"/>
</dbReference>
<reference evidence="4 5" key="1">
    <citation type="submission" date="2021-12" db="EMBL/GenBank/DDBJ databases">
        <title>Genome sequencing of bacteria with rrn-lacking chromosome and rrn-plasmid.</title>
        <authorList>
            <person name="Anda M."/>
            <person name="Iwasaki W."/>
        </authorList>
    </citation>
    <scope>NUCLEOTIDE SEQUENCE [LARGE SCALE GENOMIC DNA]</scope>
    <source>
        <strain evidence="4 5">DSM 100852</strain>
    </source>
</reference>
<dbReference type="Gene3D" id="1.25.40.10">
    <property type="entry name" value="Tetratricopeptide repeat domain"/>
    <property type="match status" value="1"/>
</dbReference>
<dbReference type="PANTHER" id="PTHR47756">
    <property type="entry name" value="BLL6612 PROTEIN-RELATED"/>
    <property type="match status" value="1"/>
</dbReference>
<dbReference type="Pfam" id="PF20239">
    <property type="entry name" value="DUF6596"/>
    <property type="match status" value="1"/>
</dbReference>
<evidence type="ECO:0000259" key="2">
    <source>
        <dbReference type="Pfam" id="PF08281"/>
    </source>
</evidence>
<evidence type="ECO:0000259" key="1">
    <source>
        <dbReference type="Pfam" id="PF04542"/>
    </source>
</evidence>
<evidence type="ECO:0000313" key="5">
    <source>
        <dbReference type="Proteomes" id="UP001348817"/>
    </source>
</evidence>
<dbReference type="GO" id="GO:0003677">
    <property type="term" value="F:DNA binding"/>
    <property type="evidence" value="ECO:0007669"/>
    <property type="project" value="InterPro"/>
</dbReference>
<gene>
    <name evidence="4" type="ORF">FUAX_02450</name>
</gene>
<dbReference type="Proteomes" id="UP001348817">
    <property type="component" value="Chromosome"/>
</dbReference>
<dbReference type="NCBIfam" id="TIGR02937">
    <property type="entry name" value="sigma70-ECF"/>
    <property type="match status" value="1"/>
</dbReference>
<feature type="domain" description="RNA polymerase sigma factor 70 region 4 type 2" evidence="2">
    <location>
        <begin position="125"/>
        <end position="171"/>
    </location>
</feature>